<accession>A0AAD8C260</accession>
<organism evidence="1 2">
    <name type="scientific">Biomphalaria pfeifferi</name>
    <name type="common">Bloodfluke planorb</name>
    <name type="synonym">Freshwater snail</name>
    <dbReference type="NCBI Taxonomy" id="112525"/>
    <lineage>
        <taxon>Eukaryota</taxon>
        <taxon>Metazoa</taxon>
        <taxon>Spiralia</taxon>
        <taxon>Lophotrochozoa</taxon>
        <taxon>Mollusca</taxon>
        <taxon>Gastropoda</taxon>
        <taxon>Heterobranchia</taxon>
        <taxon>Euthyneura</taxon>
        <taxon>Panpulmonata</taxon>
        <taxon>Hygrophila</taxon>
        <taxon>Lymnaeoidea</taxon>
        <taxon>Planorbidae</taxon>
        <taxon>Biomphalaria</taxon>
    </lineage>
</organism>
<comment type="caution">
    <text evidence="1">The sequence shown here is derived from an EMBL/GenBank/DDBJ whole genome shotgun (WGS) entry which is preliminary data.</text>
</comment>
<dbReference type="Proteomes" id="UP001233172">
    <property type="component" value="Unassembled WGS sequence"/>
</dbReference>
<keyword evidence="2" id="KW-1185">Reference proteome</keyword>
<sequence length="53" mass="6061">DLTFLDNTATSPSINILTDRDDSTCMSLSDQTIVITFNRTYVFTWMRLAVKDI</sequence>
<dbReference type="EMBL" id="JASAOG010000015">
    <property type="protein sequence ID" value="KAK0065112.1"/>
    <property type="molecule type" value="Genomic_DNA"/>
</dbReference>
<feature type="non-terminal residue" evidence="1">
    <location>
        <position position="1"/>
    </location>
</feature>
<reference evidence="1" key="1">
    <citation type="journal article" date="2023" name="PLoS Negl. Trop. Dis.">
        <title>A genome sequence for Biomphalaria pfeifferi, the major vector snail for the human-infecting parasite Schistosoma mansoni.</title>
        <authorList>
            <person name="Bu L."/>
            <person name="Lu L."/>
            <person name="Laidemitt M.R."/>
            <person name="Zhang S.M."/>
            <person name="Mutuku M."/>
            <person name="Mkoji G."/>
            <person name="Steinauer M."/>
            <person name="Loker E.S."/>
        </authorList>
    </citation>
    <scope>NUCLEOTIDE SEQUENCE</scope>
    <source>
        <strain evidence="1">KasaAsao</strain>
    </source>
</reference>
<reference evidence="1" key="2">
    <citation type="submission" date="2023-04" db="EMBL/GenBank/DDBJ databases">
        <authorList>
            <person name="Bu L."/>
            <person name="Lu L."/>
            <person name="Laidemitt M.R."/>
            <person name="Zhang S.M."/>
            <person name="Mutuku M."/>
            <person name="Mkoji G."/>
            <person name="Steinauer M."/>
            <person name="Loker E.S."/>
        </authorList>
    </citation>
    <scope>NUCLEOTIDE SEQUENCE</scope>
    <source>
        <strain evidence="1">KasaAsao</strain>
        <tissue evidence="1">Whole Snail</tissue>
    </source>
</reference>
<protein>
    <submittedName>
        <fullName evidence="1">Uncharacterized protein</fullName>
    </submittedName>
</protein>
<proteinExistence type="predicted"/>
<name>A0AAD8C260_BIOPF</name>
<feature type="non-terminal residue" evidence="1">
    <location>
        <position position="53"/>
    </location>
</feature>
<evidence type="ECO:0000313" key="2">
    <source>
        <dbReference type="Proteomes" id="UP001233172"/>
    </source>
</evidence>
<dbReference type="AlphaFoldDB" id="A0AAD8C260"/>
<evidence type="ECO:0000313" key="1">
    <source>
        <dbReference type="EMBL" id="KAK0065112.1"/>
    </source>
</evidence>
<gene>
    <name evidence="1" type="ORF">Bpfe_005670</name>
</gene>